<dbReference type="InterPro" id="IPR052011">
    <property type="entry name" value="CENP-NAC/CAD_complex"/>
</dbReference>
<dbReference type="GO" id="GO:0034080">
    <property type="term" value="P:CENP-A containing chromatin assembly"/>
    <property type="evidence" value="ECO:0007669"/>
    <property type="project" value="InterPro"/>
</dbReference>
<dbReference type="GO" id="GO:0007059">
    <property type="term" value="P:chromosome segregation"/>
    <property type="evidence" value="ECO:0007669"/>
    <property type="project" value="InterPro"/>
</dbReference>
<sequence length="354" mass="39784">MEPWVLLRHAMYRLRQAECLSVLEAWGAFSGSQMQALGRVTRAGKGNLISAAVRFCKENNVELKKVAELSLLSLQKTPNKKQWTVFQLLNPQEADKCFDAGDLEYELQENISAYFENVVAVIVREDAVWIQVILMEGARSTGSMGQTANIVFYPQCHHMFIANLKASYNDYIIQALQATLNYSEAQVVPLKGHNLESLAQIILRRTNEGYRPNKLAQETSVQEKVAPLDPRTCDENLREKQRTMALTRQAFGDAPQPTLESLSYAMDTRFRGYKVVPQMEGHTEHFRMKVKLESKNVLEAVKSLAPLGLAAAPLPGLLTMVPQRGRNFFKVMERQGANSFMVSTTGNSVENTPQ</sequence>
<dbReference type="PANTHER" id="PTHR46790">
    <property type="entry name" value="CENTROMERE PROTEIN N"/>
    <property type="match status" value="1"/>
</dbReference>
<comment type="similarity">
    <text evidence="3">Belongs to the CENP-N/CHL4 family.</text>
</comment>
<dbReference type="GeneID" id="116945809"/>
<name>A0AAJ7TE28_PETMA</name>
<dbReference type="GO" id="GO:0005654">
    <property type="term" value="C:nucleoplasm"/>
    <property type="evidence" value="ECO:0007669"/>
    <property type="project" value="TreeGrafter"/>
</dbReference>
<keyword evidence="7" id="KW-1185">Reference proteome</keyword>
<dbReference type="Proteomes" id="UP001318040">
    <property type="component" value="Chromosome 25"/>
</dbReference>
<dbReference type="AlphaFoldDB" id="A0AAJ7TE28"/>
<evidence type="ECO:0000313" key="7">
    <source>
        <dbReference type="Proteomes" id="UP001318040"/>
    </source>
</evidence>
<keyword evidence="5" id="KW-0539">Nucleus</keyword>
<evidence type="ECO:0000256" key="4">
    <source>
        <dbReference type="ARBA" id="ARBA00022454"/>
    </source>
</evidence>
<organism evidence="7 8">
    <name type="scientific">Petromyzon marinus</name>
    <name type="common">Sea lamprey</name>
    <dbReference type="NCBI Taxonomy" id="7757"/>
    <lineage>
        <taxon>Eukaryota</taxon>
        <taxon>Metazoa</taxon>
        <taxon>Chordata</taxon>
        <taxon>Craniata</taxon>
        <taxon>Vertebrata</taxon>
        <taxon>Cyclostomata</taxon>
        <taxon>Hyperoartia</taxon>
        <taxon>Petromyzontiformes</taxon>
        <taxon>Petromyzontidae</taxon>
        <taxon>Petromyzon</taxon>
    </lineage>
</organism>
<dbReference type="KEGG" id="pmrn:116945809"/>
<comment type="subcellular location">
    <subcellularLocation>
        <location evidence="2">Chromosome</location>
        <location evidence="2">Centromere</location>
    </subcellularLocation>
    <subcellularLocation>
        <location evidence="1">Nucleus</location>
    </subcellularLocation>
</comment>
<reference evidence="8" key="1">
    <citation type="submission" date="2025-08" db="UniProtKB">
        <authorList>
            <consortium name="RefSeq"/>
        </authorList>
    </citation>
    <scope>IDENTIFICATION</scope>
    <source>
        <tissue evidence="8">Sperm</tissue>
    </source>
</reference>
<evidence type="ECO:0000256" key="6">
    <source>
        <dbReference type="ARBA" id="ARBA00023328"/>
    </source>
</evidence>
<dbReference type="InterPro" id="IPR007902">
    <property type="entry name" value="Chl4/mis15/CENP-N"/>
</dbReference>
<dbReference type="PANTHER" id="PTHR46790:SF1">
    <property type="entry name" value="CENTROMERE PROTEIN N"/>
    <property type="match status" value="1"/>
</dbReference>
<evidence type="ECO:0000256" key="3">
    <source>
        <dbReference type="ARBA" id="ARBA00005566"/>
    </source>
</evidence>
<evidence type="ECO:0000256" key="1">
    <source>
        <dbReference type="ARBA" id="ARBA00004123"/>
    </source>
</evidence>
<gene>
    <name evidence="8" type="primary">CENPN</name>
</gene>
<keyword evidence="6" id="KW-0137">Centromere</keyword>
<evidence type="ECO:0000256" key="2">
    <source>
        <dbReference type="ARBA" id="ARBA00004584"/>
    </source>
</evidence>
<dbReference type="Pfam" id="PF05238">
    <property type="entry name" value="CENP-N"/>
    <property type="match status" value="1"/>
</dbReference>
<evidence type="ECO:0000256" key="5">
    <source>
        <dbReference type="ARBA" id="ARBA00023242"/>
    </source>
</evidence>
<keyword evidence="4" id="KW-0158">Chromosome</keyword>
<dbReference type="RefSeq" id="XP_032816238.1">
    <property type="nucleotide sequence ID" value="XM_032960347.1"/>
</dbReference>
<proteinExistence type="inferred from homology"/>
<protein>
    <submittedName>
        <fullName evidence="8">Centromere protein N</fullName>
    </submittedName>
</protein>
<accession>A0AAJ7TE28</accession>
<dbReference type="CTD" id="55839"/>
<dbReference type="GO" id="GO:0000775">
    <property type="term" value="C:chromosome, centromeric region"/>
    <property type="evidence" value="ECO:0007669"/>
    <property type="project" value="UniProtKB-SubCell"/>
</dbReference>
<evidence type="ECO:0000313" key="8">
    <source>
        <dbReference type="RefSeq" id="XP_032816238.1"/>
    </source>
</evidence>